<dbReference type="EMBL" id="QMEU01000005">
    <property type="protein sequence ID" value="RAU99301.1"/>
    <property type="molecule type" value="Genomic_DNA"/>
</dbReference>
<evidence type="ECO:0000256" key="7">
    <source>
        <dbReference type="SAM" id="Phobius"/>
    </source>
</evidence>
<dbReference type="AlphaFoldDB" id="A0A329KZ68"/>
<feature type="transmembrane region" description="Helical" evidence="7">
    <location>
        <begin position="23"/>
        <end position="40"/>
    </location>
</feature>
<gene>
    <name evidence="8" type="ORF">DQP58_03230</name>
</gene>
<evidence type="ECO:0000256" key="5">
    <source>
        <dbReference type="ARBA" id="ARBA00022989"/>
    </source>
</evidence>
<comment type="subcellular location">
    <subcellularLocation>
        <location evidence="1">Cell membrane</location>
    </subcellularLocation>
</comment>
<comment type="similarity">
    <text evidence="2">Belongs to the MmpS family.</text>
</comment>
<dbReference type="InterPro" id="IPR008693">
    <property type="entry name" value="MmpS"/>
</dbReference>
<comment type="caution">
    <text evidence="8">The sequence shown here is derived from an EMBL/GenBank/DDBJ whole genome shotgun (WGS) entry which is preliminary data.</text>
</comment>
<dbReference type="Pfam" id="PF05423">
    <property type="entry name" value="Mycobact_memb"/>
    <property type="match status" value="1"/>
</dbReference>
<evidence type="ECO:0000256" key="4">
    <source>
        <dbReference type="ARBA" id="ARBA00022692"/>
    </source>
</evidence>
<dbReference type="Gene3D" id="2.60.40.2880">
    <property type="entry name" value="MmpS1-5, C-terminal soluble domain"/>
    <property type="match status" value="1"/>
</dbReference>
<dbReference type="Proteomes" id="UP000250347">
    <property type="component" value="Unassembled WGS sequence"/>
</dbReference>
<evidence type="ECO:0000256" key="2">
    <source>
        <dbReference type="ARBA" id="ARBA00007531"/>
    </source>
</evidence>
<evidence type="ECO:0008006" key="10">
    <source>
        <dbReference type="Google" id="ProtNLM"/>
    </source>
</evidence>
<keyword evidence="3" id="KW-1003">Cell membrane</keyword>
<protein>
    <recommendedName>
        <fullName evidence="10">Transport acessory protein MmpS</fullName>
    </recommendedName>
</protein>
<evidence type="ECO:0000313" key="9">
    <source>
        <dbReference type="Proteomes" id="UP000250347"/>
    </source>
</evidence>
<dbReference type="GO" id="GO:0005886">
    <property type="term" value="C:plasma membrane"/>
    <property type="evidence" value="ECO:0007669"/>
    <property type="project" value="UniProtKB-SubCell"/>
</dbReference>
<reference evidence="8 9" key="1">
    <citation type="submission" date="2018-06" db="EMBL/GenBank/DDBJ databases">
        <title>NTM in soil in Japan.</title>
        <authorList>
            <person name="Ohya K."/>
        </authorList>
    </citation>
    <scope>NUCLEOTIDE SEQUENCE [LARGE SCALE GENOMIC DNA]</scope>
    <source>
        <strain evidence="8 9">GF76</strain>
    </source>
</reference>
<evidence type="ECO:0000256" key="3">
    <source>
        <dbReference type="ARBA" id="ARBA00022475"/>
    </source>
</evidence>
<evidence type="ECO:0000313" key="8">
    <source>
        <dbReference type="EMBL" id="RAU99301.1"/>
    </source>
</evidence>
<evidence type="ECO:0000256" key="6">
    <source>
        <dbReference type="ARBA" id="ARBA00023136"/>
    </source>
</evidence>
<proteinExistence type="inferred from homology"/>
<evidence type="ECO:0000256" key="1">
    <source>
        <dbReference type="ARBA" id="ARBA00004236"/>
    </source>
</evidence>
<accession>A0A329KZ68</accession>
<keyword evidence="5 7" id="KW-1133">Transmembrane helix</keyword>
<organism evidence="8 9">
    <name type="scientific">Mycobacterium colombiense</name>
    <dbReference type="NCBI Taxonomy" id="339268"/>
    <lineage>
        <taxon>Bacteria</taxon>
        <taxon>Bacillati</taxon>
        <taxon>Actinomycetota</taxon>
        <taxon>Actinomycetes</taxon>
        <taxon>Mycobacteriales</taxon>
        <taxon>Mycobacteriaceae</taxon>
        <taxon>Mycobacterium</taxon>
        <taxon>Mycobacterium avium complex (MAC)</taxon>
    </lineage>
</organism>
<dbReference type="RefSeq" id="WP_112707066.1">
    <property type="nucleotide sequence ID" value="NZ_QMEU01000005.1"/>
</dbReference>
<name>A0A329KZ68_9MYCO</name>
<dbReference type="InterPro" id="IPR038468">
    <property type="entry name" value="MmpS_C"/>
</dbReference>
<keyword evidence="4 7" id="KW-0812">Transmembrane</keyword>
<keyword evidence="6 7" id="KW-0472">Membrane</keyword>
<sequence length="156" mass="16347">MGARRVTRRVPAVNATVGLVRRVWLPLLIVVAVAVGGVAVSKLRAVFGSNPILVAPNSSDSAADFNPKVVTYEVFGPAARAVINYLDLDGKPQRAPDVMLPWSLTLQTTAPAASPNLLAQGDGASIACRITVDHEVKDERSAAGVNAMTFCLVKSA</sequence>